<dbReference type="EMBL" id="JAUIZM010000010">
    <property type="protein sequence ID" value="KAK1361429.1"/>
    <property type="molecule type" value="Genomic_DNA"/>
</dbReference>
<evidence type="ECO:0000313" key="2">
    <source>
        <dbReference type="EMBL" id="KAK1361429.1"/>
    </source>
</evidence>
<sequence>MLNRELIQQCFLIPDSQLILTIPLGPFDHSDAWFWHYNKNGCYSVRSGYNLALRVDRASPSSSTKVLSAWWRSFWEIKIPHKILTFGWRGFQEILPTTKGLRRRNVAPHIDCPLCRFGEDSNAHAVFWCPFTQEVWALFEYSFLMGPKEDISFRGKILHKFRFFRIEGMELPIFDLEKFWGKSLLIAGLRRRTGNGQNTKAFKDPWIPRPPSFLLITKGVNDNMNVFELIQHPCMLNRELIQQCFLIPDSQLILTIPLGPFDHSDEWFWHYNKNGCYSVRSGYNLALRVDRASPSSSTKVLSAWWRDFWAIKIPHKILTFGWRGFQESLPTTKGLYRKNVAPRSGCPLCGFGEDSNAHATFWCPFAQEVWALFEYSFLMGPKEDISFRGVLFYATELLERDLFDISILGILKRNTLCFLFSVPIDHSQILLTNILAPSICCHGSSTTRLVIL</sequence>
<reference evidence="2" key="2">
    <citation type="submission" date="2023-05" db="EMBL/GenBank/DDBJ databases">
        <authorList>
            <person name="Schelkunov M.I."/>
        </authorList>
    </citation>
    <scope>NUCLEOTIDE SEQUENCE</scope>
    <source>
        <strain evidence="2">Hsosn_3</strain>
        <tissue evidence="2">Leaf</tissue>
    </source>
</reference>
<keyword evidence="3" id="KW-1185">Reference proteome</keyword>
<feature type="domain" description="Reverse transcriptase zinc-binding" evidence="1">
    <location>
        <begin position="43"/>
        <end position="136"/>
    </location>
</feature>
<organism evidence="2 3">
    <name type="scientific">Heracleum sosnowskyi</name>
    <dbReference type="NCBI Taxonomy" id="360622"/>
    <lineage>
        <taxon>Eukaryota</taxon>
        <taxon>Viridiplantae</taxon>
        <taxon>Streptophyta</taxon>
        <taxon>Embryophyta</taxon>
        <taxon>Tracheophyta</taxon>
        <taxon>Spermatophyta</taxon>
        <taxon>Magnoliopsida</taxon>
        <taxon>eudicotyledons</taxon>
        <taxon>Gunneridae</taxon>
        <taxon>Pentapetalae</taxon>
        <taxon>asterids</taxon>
        <taxon>campanulids</taxon>
        <taxon>Apiales</taxon>
        <taxon>Apiaceae</taxon>
        <taxon>Apioideae</taxon>
        <taxon>apioid superclade</taxon>
        <taxon>Tordylieae</taxon>
        <taxon>Tordyliinae</taxon>
        <taxon>Heracleum</taxon>
    </lineage>
</organism>
<comment type="caution">
    <text evidence="2">The sequence shown here is derived from an EMBL/GenBank/DDBJ whole genome shotgun (WGS) entry which is preliminary data.</text>
</comment>
<dbReference type="InterPro" id="IPR026960">
    <property type="entry name" value="RVT-Znf"/>
</dbReference>
<feature type="domain" description="Reverse transcriptase zinc-binding" evidence="1">
    <location>
        <begin position="277"/>
        <end position="370"/>
    </location>
</feature>
<dbReference type="Proteomes" id="UP001237642">
    <property type="component" value="Unassembled WGS sequence"/>
</dbReference>
<dbReference type="AlphaFoldDB" id="A0AAD8M6G9"/>
<evidence type="ECO:0000313" key="3">
    <source>
        <dbReference type="Proteomes" id="UP001237642"/>
    </source>
</evidence>
<reference evidence="2" key="1">
    <citation type="submission" date="2023-02" db="EMBL/GenBank/DDBJ databases">
        <title>Genome of toxic invasive species Heracleum sosnowskyi carries increased number of genes despite the absence of recent whole-genome duplications.</title>
        <authorList>
            <person name="Schelkunov M."/>
            <person name="Shtratnikova V."/>
            <person name="Makarenko M."/>
            <person name="Klepikova A."/>
            <person name="Omelchenko D."/>
            <person name="Novikova G."/>
            <person name="Obukhova E."/>
            <person name="Bogdanov V."/>
            <person name="Penin A."/>
            <person name="Logacheva M."/>
        </authorList>
    </citation>
    <scope>NUCLEOTIDE SEQUENCE</scope>
    <source>
        <strain evidence="2">Hsosn_3</strain>
        <tissue evidence="2">Leaf</tissue>
    </source>
</reference>
<dbReference type="PANTHER" id="PTHR36617">
    <property type="entry name" value="PROTEIN, PUTATIVE-RELATED"/>
    <property type="match status" value="1"/>
</dbReference>
<protein>
    <recommendedName>
        <fullName evidence="1">Reverse transcriptase zinc-binding domain-containing protein</fullName>
    </recommendedName>
</protein>
<dbReference type="Pfam" id="PF13966">
    <property type="entry name" value="zf-RVT"/>
    <property type="match status" value="2"/>
</dbReference>
<proteinExistence type="predicted"/>
<name>A0AAD8M6G9_9APIA</name>
<accession>A0AAD8M6G9</accession>
<dbReference type="PANTHER" id="PTHR36617:SF5">
    <property type="entry name" value="OS05G0421675 PROTEIN"/>
    <property type="match status" value="1"/>
</dbReference>
<gene>
    <name evidence="2" type="ORF">POM88_045903</name>
</gene>
<evidence type="ECO:0000259" key="1">
    <source>
        <dbReference type="Pfam" id="PF13966"/>
    </source>
</evidence>